<comment type="caution">
    <text evidence="3">The sequence shown here is derived from an EMBL/GenBank/DDBJ whole genome shotgun (WGS) entry which is preliminary data.</text>
</comment>
<dbReference type="InterPro" id="IPR036689">
    <property type="entry name" value="ESAT-6-like_sf"/>
</dbReference>
<gene>
    <name evidence="3" type="ORF">LWC34_55260</name>
</gene>
<evidence type="ECO:0000259" key="2">
    <source>
        <dbReference type="Pfam" id="PF21725"/>
    </source>
</evidence>
<dbReference type="RefSeq" id="WP_233734742.1">
    <property type="nucleotide sequence ID" value="NZ_JAJVCN010000005.1"/>
</dbReference>
<dbReference type="InterPro" id="IPR049082">
    <property type="entry name" value="T7SS_signal"/>
</dbReference>
<dbReference type="Gene3D" id="1.10.287.1060">
    <property type="entry name" value="ESAT-6-like"/>
    <property type="match status" value="1"/>
</dbReference>
<protein>
    <recommendedName>
        <fullName evidence="2">Putative T7SS secretion signal domain-containing protein</fullName>
    </recommendedName>
</protein>
<accession>A0ABS8ZW03</accession>
<evidence type="ECO:0000313" key="4">
    <source>
        <dbReference type="Proteomes" id="UP001521150"/>
    </source>
</evidence>
<sequence>MTAFPALGFDPAAGNVGTVRELAKQMTDTGGYAREANDVLKSVQDKKDVWTGEAAKAFTQKLGELPKYLDDAHKSLDAAGKALSTWSDRLAAHQKRAQELEQQAKQAKADAEAKDSGARSARSAAMNDTSNSALHDDAVNKIGAANAAWDKLDDIRAEARKLRDTWEDDGATCAKALNDAAEDAPNKAFFESFGELFDDFGKWFKDHLGDIGDIAGIVSAVAGALSFIPILAPICGPIALIAGGVALAAHAADMTVNEKWDDPNAWVSLAGDAVGLIPGATAIRMGFGAAADAISGAEKVADIGQAVSKGSQAFAETAGIPPDASRLFTWIADRTVGSPLVHPIADVAAKGMQGGSAVALQIPGAIGLFDSNSSTVEAKNWSGARGNSAAIQEPI</sequence>
<feature type="region of interest" description="Disordered" evidence="1">
    <location>
        <begin position="94"/>
        <end position="129"/>
    </location>
</feature>
<dbReference type="Pfam" id="PF21725">
    <property type="entry name" value="T7SS_signal"/>
    <property type="match status" value="1"/>
</dbReference>
<feature type="domain" description="Putative T7SS secretion signal" evidence="2">
    <location>
        <begin position="14"/>
        <end position="187"/>
    </location>
</feature>
<dbReference type="SUPFAM" id="SSF140453">
    <property type="entry name" value="EsxAB dimer-like"/>
    <property type="match status" value="1"/>
</dbReference>
<feature type="compositionally biased region" description="Basic and acidic residues" evidence="1">
    <location>
        <begin position="107"/>
        <end position="117"/>
    </location>
</feature>
<keyword evidence="4" id="KW-1185">Reference proteome</keyword>
<reference evidence="3 4" key="1">
    <citation type="submission" date="2021-12" db="EMBL/GenBank/DDBJ databases">
        <title>Genome sequence of Kibdelosporangium philippinense ATCC 49844.</title>
        <authorList>
            <person name="Fedorov E.A."/>
            <person name="Omeragic M."/>
            <person name="Shalygina K.F."/>
            <person name="Maclea K.S."/>
        </authorList>
    </citation>
    <scope>NUCLEOTIDE SEQUENCE [LARGE SCALE GENOMIC DNA]</scope>
    <source>
        <strain evidence="3 4">ATCC 49844</strain>
    </source>
</reference>
<name>A0ABS8ZW03_9PSEU</name>
<evidence type="ECO:0000256" key="1">
    <source>
        <dbReference type="SAM" id="MobiDB-lite"/>
    </source>
</evidence>
<dbReference type="Proteomes" id="UP001521150">
    <property type="component" value="Unassembled WGS sequence"/>
</dbReference>
<proteinExistence type="predicted"/>
<organism evidence="3 4">
    <name type="scientific">Kibdelosporangium philippinense</name>
    <dbReference type="NCBI Taxonomy" id="211113"/>
    <lineage>
        <taxon>Bacteria</taxon>
        <taxon>Bacillati</taxon>
        <taxon>Actinomycetota</taxon>
        <taxon>Actinomycetes</taxon>
        <taxon>Pseudonocardiales</taxon>
        <taxon>Pseudonocardiaceae</taxon>
        <taxon>Kibdelosporangium</taxon>
    </lineage>
</organism>
<evidence type="ECO:0000313" key="3">
    <source>
        <dbReference type="EMBL" id="MCE7011915.1"/>
    </source>
</evidence>
<dbReference type="EMBL" id="JAJVCN010000005">
    <property type="protein sequence ID" value="MCE7011915.1"/>
    <property type="molecule type" value="Genomic_DNA"/>
</dbReference>